<dbReference type="AlphaFoldDB" id="U3GY05"/>
<gene>
    <name evidence="1" type="ORF">CARG_00640</name>
</gene>
<dbReference type="HOGENOM" id="CLU_3042394_0_0_11"/>
<evidence type="ECO:0000313" key="1">
    <source>
        <dbReference type="EMBL" id="AGU14327.1"/>
    </source>
</evidence>
<dbReference type="EMBL" id="CP006365">
    <property type="protein sequence ID" value="AGU14327.1"/>
    <property type="molecule type" value="Genomic_DNA"/>
</dbReference>
<reference evidence="1 2" key="1">
    <citation type="journal article" date="2013" name="Genome Announc.">
        <title>Whole-Genome Sequence of the Clinical Strain Corynebacterium argentoratense DSM 44202, Isolated from a Human Throat Specimen.</title>
        <authorList>
            <person name="Bomholt C."/>
            <person name="Glaub A."/>
            <person name="Gravermann K."/>
            <person name="Albersmeier A."/>
            <person name="Brinkrolf K."/>
            <person name="Ruckert C."/>
            <person name="Tauch A."/>
        </authorList>
    </citation>
    <scope>NUCLEOTIDE SEQUENCE [LARGE SCALE GENOMIC DNA]</scope>
    <source>
        <strain evidence="1">DSM 44202</strain>
    </source>
</reference>
<dbReference type="KEGG" id="caz:CARG_00640"/>
<evidence type="ECO:0000313" key="2">
    <source>
        <dbReference type="Proteomes" id="UP000016943"/>
    </source>
</evidence>
<proteinExistence type="predicted"/>
<name>U3GY05_9CORY</name>
<accession>U3GY05</accession>
<protein>
    <submittedName>
        <fullName evidence="1">Uncharacterized protein</fullName>
    </submittedName>
</protein>
<keyword evidence="2" id="KW-1185">Reference proteome</keyword>
<dbReference type="Proteomes" id="UP000016943">
    <property type="component" value="Chromosome"/>
</dbReference>
<organism evidence="1 2">
    <name type="scientific">Corynebacterium argentoratense DSM 44202</name>
    <dbReference type="NCBI Taxonomy" id="1348662"/>
    <lineage>
        <taxon>Bacteria</taxon>
        <taxon>Bacillati</taxon>
        <taxon>Actinomycetota</taxon>
        <taxon>Actinomycetes</taxon>
        <taxon>Mycobacteriales</taxon>
        <taxon>Corynebacteriaceae</taxon>
        <taxon>Corynebacterium</taxon>
    </lineage>
</organism>
<sequence>MGDGGEHGRMVGGTVVAVCDQRAQRVDAFCGINVRCARAAQQSIGTEEYLQGCA</sequence>